<dbReference type="Pfam" id="PF07690">
    <property type="entry name" value="MFS_1"/>
    <property type="match status" value="1"/>
</dbReference>
<dbReference type="OrthoDB" id="419616at2759"/>
<evidence type="ECO:0000256" key="3">
    <source>
        <dbReference type="ARBA" id="ARBA00022692"/>
    </source>
</evidence>
<keyword evidence="3 7" id="KW-0812">Transmembrane</keyword>
<feature type="region of interest" description="Disordered" evidence="6">
    <location>
        <begin position="1"/>
        <end position="27"/>
    </location>
</feature>
<keyword evidence="5 7" id="KW-0472">Membrane</keyword>
<organism evidence="9 10">
    <name type="scientific">Macrolepiota fuliginosa MF-IS2</name>
    <dbReference type="NCBI Taxonomy" id="1400762"/>
    <lineage>
        <taxon>Eukaryota</taxon>
        <taxon>Fungi</taxon>
        <taxon>Dikarya</taxon>
        <taxon>Basidiomycota</taxon>
        <taxon>Agaricomycotina</taxon>
        <taxon>Agaricomycetes</taxon>
        <taxon>Agaricomycetidae</taxon>
        <taxon>Agaricales</taxon>
        <taxon>Agaricineae</taxon>
        <taxon>Agaricaceae</taxon>
        <taxon>Macrolepiota</taxon>
    </lineage>
</organism>
<protein>
    <submittedName>
        <fullName evidence="9">MFS general substrate transporter</fullName>
    </submittedName>
</protein>
<feature type="transmembrane region" description="Helical" evidence="7">
    <location>
        <begin position="102"/>
        <end position="127"/>
    </location>
</feature>
<feature type="transmembrane region" description="Helical" evidence="7">
    <location>
        <begin position="378"/>
        <end position="402"/>
    </location>
</feature>
<evidence type="ECO:0000256" key="6">
    <source>
        <dbReference type="SAM" id="MobiDB-lite"/>
    </source>
</evidence>
<dbReference type="InterPro" id="IPR011701">
    <property type="entry name" value="MFS"/>
</dbReference>
<comment type="caution">
    <text evidence="9">The sequence shown here is derived from an EMBL/GenBank/DDBJ whole genome shotgun (WGS) entry which is preliminary data.</text>
</comment>
<proteinExistence type="predicted"/>
<name>A0A9P5XMU4_9AGAR</name>
<dbReference type="GO" id="GO:0022857">
    <property type="term" value="F:transmembrane transporter activity"/>
    <property type="evidence" value="ECO:0007669"/>
    <property type="project" value="InterPro"/>
</dbReference>
<feature type="transmembrane region" description="Helical" evidence="7">
    <location>
        <begin position="453"/>
        <end position="471"/>
    </location>
</feature>
<evidence type="ECO:0000259" key="8">
    <source>
        <dbReference type="PROSITE" id="PS50850"/>
    </source>
</evidence>
<sequence>MADDEQATQLSEQIPLLSRSDEERTPSPLPLSQLAILSYPKLYEPGVIASAFVFWKLASLVDGDGSNMTHYMNIMNWARNVSSLVAVMYWGRMSDYIGRKPILLLGMAAMTMSMLFIGLSTTFWMLIASQCIYAGFNSNTAVINSPIGEMTDKTNRVDAFALLRIPWFIGIGIAYLILSLSPHLLWQYFPYLFLPCTITALLMFLGFLVISTCFHEVGSTNTPSQTIAAKKYPQTHTCEHTISSIESAPTNVQHSPLPLRALLTRPVILSVANYAFLFFTHMTFKTLHGRFLITPIPTGGLSLTPLQLIYILTLSELCTGLVYTLALGPSIRRFGLRAVARSTVLVFIPIFLLFPLMHIYAKGWQHQDEHTSSRNIMYILLVVQLALFAIADLGYGCMYMYITSSVPNKHSLGSVNGLAETAGLVAGLIGSMIVNVMFNTWAERGWIGGYSGYYLLCLSVLGGVVLIRTLPKNSWAADESD</sequence>
<keyword evidence="2" id="KW-0813">Transport</keyword>
<feature type="transmembrane region" description="Helical" evidence="7">
    <location>
        <begin position="422"/>
        <end position="441"/>
    </location>
</feature>
<evidence type="ECO:0000256" key="4">
    <source>
        <dbReference type="ARBA" id="ARBA00022989"/>
    </source>
</evidence>
<dbReference type="InterPro" id="IPR036259">
    <property type="entry name" value="MFS_trans_sf"/>
</dbReference>
<evidence type="ECO:0000313" key="9">
    <source>
        <dbReference type="EMBL" id="KAF9453718.1"/>
    </source>
</evidence>
<feature type="transmembrane region" description="Helical" evidence="7">
    <location>
        <begin position="338"/>
        <end position="357"/>
    </location>
</feature>
<dbReference type="PANTHER" id="PTHR23504:SF15">
    <property type="entry name" value="MAJOR FACILITATOR SUPERFAMILY (MFS) PROFILE DOMAIN-CONTAINING PROTEIN"/>
    <property type="match status" value="1"/>
</dbReference>
<dbReference type="GO" id="GO:0016020">
    <property type="term" value="C:membrane"/>
    <property type="evidence" value="ECO:0007669"/>
    <property type="project" value="UniProtKB-SubCell"/>
</dbReference>
<gene>
    <name evidence="9" type="ORF">P691DRAFT_583125</name>
</gene>
<feature type="transmembrane region" description="Helical" evidence="7">
    <location>
        <begin position="267"/>
        <end position="287"/>
    </location>
</feature>
<evidence type="ECO:0000256" key="2">
    <source>
        <dbReference type="ARBA" id="ARBA00022448"/>
    </source>
</evidence>
<comment type="subcellular location">
    <subcellularLocation>
        <location evidence="1">Membrane</location>
        <topology evidence="1">Multi-pass membrane protein</topology>
    </subcellularLocation>
</comment>
<evidence type="ECO:0000313" key="10">
    <source>
        <dbReference type="Proteomes" id="UP000807342"/>
    </source>
</evidence>
<reference evidence="9" key="1">
    <citation type="submission" date="2020-11" db="EMBL/GenBank/DDBJ databases">
        <authorList>
            <consortium name="DOE Joint Genome Institute"/>
            <person name="Ahrendt S."/>
            <person name="Riley R."/>
            <person name="Andreopoulos W."/>
            <person name="Labutti K."/>
            <person name="Pangilinan J."/>
            <person name="Ruiz-Duenas F.J."/>
            <person name="Barrasa J.M."/>
            <person name="Sanchez-Garcia M."/>
            <person name="Camarero S."/>
            <person name="Miyauchi S."/>
            <person name="Serrano A."/>
            <person name="Linde D."/>
            <person name="Babiker R."/>
            <person name="Drula E."/>
            <person name="Ayuso-Fernandez I."/>
            <person name="Pacheco R."/>
            <person name="Padilla G."/>
            <person name="Ferreira P."/>
            <person name="Barriuso J."/>
            <person name="Kellner H."/>
            <person name="Castanera R."/>
            <person name="Alfaro M."/>
            <person name="Ramirez L."/>
            <person name="Pisabarro A.G."/>
            <person name="Kuo A."/>
            <person name="Tritt A."/>
            <person name="Lipzen A."/>
            <person name="He G."/>
            <person name="Yan M."/>
            <person name="Ng V."/>
            <person name="Cullen D."/>
            <person name="Martin F."/>
            <person name="Rosso M.-N."/>
            <person name="Henrissat B."/>
            <person name="Hibbett D."/>
            <person name="Martinez A.T."/>
            <person name="Grigoriev I.V."/>
        </authorList>
    </citation>
    <scope>NUCLEOTIDE SEQUENCE</scope>
    <source>
        <strain evidence="9">MF-IS2</strain>
    </source>
</reference>
<feature type="transmembrane region" description="Helical" evidence="7">
    <location>
        <begin position="159"/>
        <end position="178"/>
    </location>
</feature>
<dbReference type="Gene3D" id="1.20.1250.20">
    <property type="entry name" value="MFS general substrate transporter like domains"/>
    <property type="match status" value="1"/>
</dbReference>
<dbReference type="AlphaFoldDB" id="A0A9P5XMU4"/>
<keyword evidence="10" id="KW-1185">Reference proteome</keyword>
<dbReference type="SUPFAM" id="SSF103473">
    <property type="entry name" value="MFS general substrate transporter"/>
    <property type="match status" value="1"/>
</dbReference>
<dbReference type="EMBL" id="MU151059">
    <property type="protein sequence ID" value="KAF9453718.1"/>
    <property type="molecule type" value="Genomic_DNA"/>
</dbReference>
<dbReference type="Proteomes" id="UP000807342">
    <property type="component" value="Unassembled WGS sequence"/>
</dbReference>
<evidence type="ECO:0000256" key="5">
    <source>
        <dbReference type="ARBA" id="ARBA00023136"/>
    </source>
</evidence>
<dbReference type="PROSITE" id="PS50850">
    <property type="entry name" value="MFS"/>
    <property type="match status" value="1"/>
</dbReference>
<feature type="transmembrane region" description="Helical" evidence="7">
    <location>
        <begin position="190"/>
        <end position="210"/>
    </location>
</feature>
<accession>A0A9P5XMU4</accession>
<evidence type="ECO:0000256" key="7">
    <source>
        <dbReference type="SAM" id="Phobius"/>
    </source>
</evidence>
<keyword evidence="4 7" id="KW-1133">Transmembrane helix</keyword>
<evidence type="ECO:0000256" key="1">
    <source>
        <dbReference type="ARBA" id="ARBA00004141"/>
    </source>
</evidence>
<feature type="domain" description="Major facilitator superfamily (MFS) profile" evidence="8">
    <location>
        <begin position="30"/>
        <end position="474"/>
    </location>
</feature>
<dbReference type="PANTHER" id="PTHR23504">
    <property type="entry name" value="MAJOR FACILITATOR SUPERFAMILY DOMAIN-CONTAINING PROTEIN 10"/>
    <property type="match status" value="1"/>
</dbReference>
<dbReference type="InterPro" id="IPR020846">
    <property type="entry name" value="MFS_dom"/>
</dbReference>